<dbReference type="AlphaFoldDB" id="A0A1H0ZL11"/>
<evidence type="ECO:0000256" key="1">
    <source>
        <dbReference type="SAM" id="Phobius"/>
    </source>
</evidence>
<name>A0A1H0ZL11_9MICC</name>
<reference evidence="2 3" key="1">
    <citation type="submission" date="2016-10" db="EMBL/GenBank/DDBJ databases">
        <authorList>
            <person name="de Groot N.N."/>
        </authorList>
    </citation>
    <scope>NUCLEOTIDE SEQUENCE [LARGE SCALE GENOMIC DNA]</scope>
    <source>
        <strain evidence="2 3">DSM 20117</strain>
    </source>
</reference>
<protein>
    <submittedName>
        <fullName evidence="2">Uncharacterized protein</fullName>
    </submittedName>
</protein>
<sequence length="212" mass="21479">MKAEAAGAGHYESHRDHPARPTRLGGVKIGSAFFGWMTATGIFVLLAGLAAAIGALFGVADSADPSTIAQQAGQDLRSVSIIGAVILAVIIFLAYFSGGYVAGRMARYDGARQGVAVWLWAVVVAGIIAALGTVTGTVSGAQLDVPALLASFPGVPLDEGTMTTGGIVVLIGIALLSLVAAVLGGKAGMHYHRKVDQTEASGYADWNADGNA</sequence>
<keyword evidence="1" id="KW-1133">Transmembrane helix</keyword>
<dbReference type="KEGG" id="acry:AC20117_15130"/>
<keyword evidence="3" id="KW-1185">Reference proteome</keyword>
<feature type="transmembrane region" description="Helical" evidence="1">
    <location>
        <begin position="33"/>
        <end position="59"/>
    </location>
</feature>
<evidence type="ECO:0000313" key="3">
    <source>
        <dbReference type="Proteomes" id="UP000181917"/>
    </source>
</evidence>
<dbReference type="RefSeq" id="WP_074699005.1">
    <property type="nucleotide sequence ID" value="NZ_CP018863.1"/>
</dbReference>
<dbReference type="EMBL" id="FNKH01000002">
    <property type="protein sequence ID" value="SDQ28205.1"/>
    <property type="molecule type" value="Genomic_DNA"/>
</dbReference>
<organism evidence="2 3">
    <name type="scientific">Crystallibacter crystallopoietes</name>
    <dbReference type="NCBI Taxonomy" id="37928"/>
    <lineage>
        <taxon>Bacteria</taxon>
        <taxon>Bacillati</taxon>
        <taxon>Actinomycetota</taxon>
        <taxon>Actinomycetes</taxon>
        <taxon>Micrococcales</taxon>
        <taxon>Micrococcaceae</taxon>
        <taxon>Crystallibacter</taxon>
    </lineage>
</organism>
<feature type="transmembrane region" description="Helical" evidence="1">
    <location>
        <begin position="115"/>
        <end position="141"/>
    </location>
</feature>
<dbReference type="OrthoDB" id="5244723at2"/>
<proteinExistence type="predicted"/>
<dbReference type="Proteomes" id="UP000181917">
    <property type="component" value="Unassembled WGS sequence"/>
</dbReference>
<evidence type="ECO:0000313" key="2">
    <source>
        <dbReference type="EMBL" id="SDQ28205.1"/>
    </source>
</evidence>
<keyword evidence="1" id="KW-0472">Membrane</keyword>
<accession>A0A1H0ZL11</accession>
<feature type="transmembrane region" description="Helical" evidence="1">
    <location>
        <begin position="79"/>
        <end position="103"/>
    </location>
</feature>
<gene>
    <name evidence="2" type="ORF">SAMN04489742_0432</name>
</gene>
<feature type="transmembrane region" description="Helical" evidence="1">
    <location>
        <begin position="161"/>
        <end position="184"/>
    </location>
</feature>
<keyword evidence="1" id="KW-0812">Transmembrane</keyword>